<dbReference type="EMBL" id="CALTRL010002788">
    <property type="protein sequence ID" value="CAH7676764.1"/>
    <property type="molecule type" value="Genomic_DNA"/>
</dbReference>
<sequence>MNRDLVHKSASNQNRNKLDSTIRTYHKHTYKEAFKDLKTAFLNSLDELGFSLLKASFLLFSFNAKCFLPYEYCTNQAWETDRISRSPQTLNAELNEPGLAIPVDSSQLNNNFNQQLHHQQMNYKLHGPRGPRPDLRKDMNKGNTDAAHNAAYLGESTPPIETFIKLSSLTKLKKSLRARLEYTLYDKNEDGDEVIEDIREAAKPFHLRKASNTIVNVLAHIREDLRMAMAIDTKRTGEMGSLVSNGQRALERSIRHCQEPGIMEGPTASAGYLIIEGLTDTVAALSQYSQVLRVMGRSLEEFEGYEQPRYGHGRQRLEKRMKIGTFRGLVHNCNLPLWADLFFGL</sequence>
<keyword evidence="2" id="KW-1185">Reference proteome</keyword>
<protein>
    <submittedName>
        <fullName evidence="1">Uncharacterized protein</fullName>
    </submittedName>
</protein>
<proteinExistence type="predicted"/>
<dbReference type="Proteomes" id="UP001153365">
    <property type="component" value="Unassembled WGS sequence"/>
</dbReference>
<comment type="caution">
    <text evidence="1">The sequence shown here is derived from an EMBL/GenBank/DDBJ whole genome shotgun (WGS) entry which is preliminary data.</text>
</comment>
<evidence type="ECO:0000313" key="2">
    <source>
        <dbReference type="Proteomes" id="UP001153365"/>
    </source>
</evidence>
<reference evidence="1" key="1">
    <citation type="submission" date="2022-06" db="EMBL/GenBank/DDBJ databases">
        <authorList>
            <consortium name="SYNGENTA / RWTH Aachen University"/>
        </authorList>
    </citation>
    <scope>NUCLEOTIDE SEQUENCE</scope>
</reference>
<gene>
    <name evidence="1" type="ORF">PPACK8108_LOCUS11860</name>
</gene>
<name>A0AAV0B0U9_PHAPC</name>
<accession>A0AAV0B0U9</accession>
<organism evidence="1 2">
    <name type="scientific">Phakopsora pachyrhizi</name>
    <name type="common">Asian soybean rust disease fungus</name>
    <dbReference type="NCBI Taxonomy" id="170000"/>
    <lineage>
        <taxon>Eukaryota</taxon>
        <taxon>Fungi</taxon>
        <taxon>Dikarya</taxon>
        <taxon>Basidiomycota</taxon>
        <taxon>Pucciniomycotina</taxon>
        <taxon>Pucciniomycetes</taxon>
        <taxon>Pucciniales</taxon>
        <taxon>Phakopsoraceae</taxon>
        <taxon>Phakopsora</taxon>
    </lineage>
</organism>
<dbReference type="AlphaFoldDB" id="A0AAV0B0U9"/>
<evidence type="ECO:0000313" key="1">
    <source>
        <dbReference type="EMBL" id="CAH7676764.1"/>
    </source>
</evidence>